<feature type="region of interest" description="Disordered" evidence="3">
    <location>
        <begin position="744"/>
        <end position="827"/>
    </location>
</feature>
<feature type="compositionally biased region" description="Polar residues" evidence="3">
    <location>
        <begin position="756"/>
        <end position="778"/>
    </location>
</feature>
<reference evidence="5 6" key="1">
    <citation type="journal article" date="2017" name="Mol. Ecol.">
        <title>Comparative and population genomic landscape of Phellinus noxius: A hypervariable fungus causing root rot in trees.</title>
        <authorList>
            <person name="Chung C.L."/>
            <person name="Lee T.J."/>
            <person name="Akiba M."/>
            <person name="Lee H.H."/>
            <person name="Kuo T.H."/>
            <person name="Liu D."/>
            <person name="Ke H.M."/>
            <person name="Yokoi T."/>
            <person name="Roa M.B."/>
            <person name="Lu M.J."/>
            <person name="Chang Y.Y."/>
            <person name="Ann P.J."/>
            <person name="Tsai J.N."/>
            <person name="Chen C.Y."/>
            <person name="Tzean S.S."/>
            <person name="Ota Y."/>
            <person name="Hattori T."/>
            <person name="Sahashi N."/>
            <person name="Liou R.F."/>
            <person name="Kikuchi T."/>
            <person name="Tsai I.J."/>
        </authorList>
    </citation>
    <scope>NUCLEOTIDE SEQUENCE [LARGE SCALE GENOMIC DNA]</scope>
    <source>
        <strain evidence="5 6">FFPRI411160</strain>
    </source>
</reference>
<dbReference type="SUPFAM" id="SSF48464">
    <property type="entry name" value="ENTH/VHS domain"/>
    <property type="match status" value="1"/>
</dbReference>
<comment type="caution">
    <text evidence="5">The sequence shown here is derived from an EMBL/GenBank/DDBJ whole genome shotgun (WGS) entry which is preliminary data.</text>
</comment>
<dbReference type="InterPro" id="IPR045192">
    <property type="entry name" value="AP180-like"/>
</dbReference>
<dbReference type="AlphaFoldDB" id="A0A286UJK7"/>
<evidence type="ECO:0000259" key="4">
    <source>
        <dbReference type="PROSITE" id="PS50942"/>
    </source>
</evidence>
<name>A0A286UJK7_9AGAM</name>
<feature type="compositionally biased region" description="Basic and acidic residues" evidence="3">
    <location>
        <begin position="130"/>
        <end position="139"/>
    </location>
</feature>
<dbReference type="GO" id="GO:0005905">
    <property type="term" value="C:clathrin-coated pit"/>
    <property type="evidence" value="ECO:0007669"/>
    <property type="project" value="TreeGrafter"/>
</dbReference>
<dbReference type="PANTHER" id="PTHR22951:SF5">
    <property type="entry name" value="PHOSPHATIDYLINOSITOL-BINDING CLATHRIN ASSEMBLY PROTEIN LAP"/>
    <property type="match status" value="1"/>
</dbReference>
<dbReference type="FunFam" id="1.20.58.150:FF:000004">
    <property type="entry name" value="ENTH domain protein"/>
    <property type="match status" value="1"/>
</dbReference>
<feature type="compositionally biased region" description="Polar residues" evidence="3">
    <location>
        <begin position="720"/>
        <end position="731"/>
    </location>
</feature>
<proteinExistence type="predicted"/>
<feature type="region of interest" description="Disordered" evidence="3">
    <location>
        <begin position="716"/>
        <end position="735"/>
    </location>
</feature>
<evidence type="ECO:0000313" key="5">
    <source>
        <dbReference type="EMBL" id="PAV19654.1"/>
    </source>
</evidence>
<evidence type="ECO:0000256" key="2">
    <source>
        <dbReference type="ARBA" id="ARBA00022490"/>
    </source>
</evidence>
<dbReference type="GO" id="GO:0000149">
    <property type="term" value="F:SNARE binding"/>
    <property type="evidence" value="ECO:0007669"/>
    <property type="project" value="TreeGrafter"/>
</dbReference>
<accession>A0A286UJK7</accession>
<protein>
    <submittedName>
        <fullName evidence="5">ANTH-domain-containing</fullName>
    </submittedName>
</protein>
<keyword evidence="2" id="KW-0963">Cytoplasm</keyword>
<evidence type="ECO:0000256" key="1">
    <source>
        <dbReference type="ARBA" id="ARBA00004496"/>
    </source>
</evidence>
<evidence type="ECO:0000313" key="6">
    <source>
        <dbReference type="Proteomes" id="UP000217199"/>
    </source>
</evidence>
<dbReference type="InterPro" id="IPR014712">
    <property type="entry name" value="ANTH_dom_sf"/>
</dbReference>
<feature type="region of interest" description="Disordered" evidence="3">
    <location>
        <begin position="312"/>
        <end position="351"/>
    </location>
</feature>
<feature type="compositionally biased region" description="Low complexity" evidence="3">
    <location>
        <begin position="780"/>
        <end position="819"/>
    </location>
</feature>
<feature type="region of interest" description="Disordered" evidence="3">
    <location>
        <begin position="872"/>
        <end position="928"/>
    </location>
</feature>
<dbReference type="SMART" id="SM00273">
    <property type="entry name" value="ENTH"/>
    <property type="match status" value="1"/>
</dbReference>
<dbReference type="SUPFAM" id="SSF89009">
    <property type="entry name" value="GAT-like domain"/>
    <property type="match status" value="1"/>
</dbReference>
<dbReference type="InterPro" id="IPR008942">
    <property type="entry name" value="ENTH_VHS"/>
</dbReference>
<dbReference type="STRING" id="2282107.A0A286UJK7"/>
<evidence type="ECO:0000256" key="3">
    <source>
        <dbReference type="SAM" id="MobiDB-lite"/>
    </source>
</evidence>
<dbReference type="GO" id="GO:0005545">
    <property type="term" value="F:1-phosphatidylinositol binding"/>
    <property type="evidence" value="ECO:0007669"/>
    <property type="project" value="InterPro"/>
</dbReference>
<dbReference type="PANTHER" id="PTHR22951">
    <property type="entry name" value="CLATHRIN ASSEMBLY PROTEIN"/>
    <property type="match status" value="1"/>
</dbReference>
<dbReference type="Gene3D" id="1.25.40.90">
    <property type="match status" value="1"/>
</dbReference>
<dbReference type="GO" id="GO:0072583">
    <property type="term" value="P:clathrin-dependent endocytosis"/>
    <property type="evidence" value="ECO:0007669"/>
    <property type="project" value="InterPro"/>
</dbReference>
<dbReference type="InterPro" id="IPR011417">
    <property type="entry name" value="ANTH_dom"/>
</dbReference>
<dbReference type="InterPro" id="IPR013809">
    <property type="entry name" value="ENTH"/>
</dbReference>
<dbReference type="GO" id="GO:0032050">
    <property type="term" value="F:clathrin heavy chain binding"/>
    <property type="evidence" value="ECO:0007669"/>
    <property type="project" value="TreeGrafter"/>
</dbReference>
<dbReference type="InParanoid" id="A0A286UJK7"/>
<feature type="region of interest" description="Disordered" evidence="3">
    <location>
        <begin position="130"/>
        <end position="156"/>
    </location>
</feature>
<dbReference type="Gene3D" id="1.20.58.150">
    <property type="entry name" value="ANTH domain"/>
    <property type="match status" value="1"/>
</dbReference>
<gene>
    <name evidence="5" type="ORF">PNOK_0458800</name>
</gene>
<feature type="compositionally biased region" description="Low complexity" evidence="3">
    <location>
        <begin position="324"/>
        <end position="343"/>
    </location>
</feature>
<dbReference type="Proteomes" id="UP000217199">
    <property type="component" value="Unassembled WGS sequence"/>
</dbReference>
<dbReference type="OrthoDB" id="44015at2759"/>
<organism evidence="5 6">
    <name type="scientific">Pyrrhoderma noxium</name>
    <dbReference type="NCBI Taxonomy" id="2282107"/>
    <lineage>
        <taxon>Eukaryota</taxon>
        <taxon>Fungi</taxon>
        <taxon>Dikarya</taxon>
        <taxon>Basidiomycota</taxon>
        <taxon>Agaricomycotina</taxon>
        <taxon>Agaricomycetes</taxon>
        <taxon>Hymenochaetales</taxon>
        <taxon>Hymenochaetaceae</taxon>
        <taxon>Pyrrhoderma</taxon>
    </lineage>
</organism>
<dbReference type="GO" id="GO:0030136">
    <property type="term" value="C:clathrin-coated vesicle"/>
    <property type="evidence" value="ECO:0007669"/>
    <property type="project" value="InterPro"/>
</dbReference>
<dbReference type="Pfam" id="PF07651">
    <property type="entry name" value="ANTH"/>
    <property type="match status" value="1"/>
</dbReference>
<dbReference type="CDD" id="cd16988">
    <property type="entry name" value="ANTH_N_YAP180"/>
    <property type="match status" value="1"/>
</dbReference>
<feature type="compositionally biased region" description="Polar residues" evidence="3">
    <location>
        <begin position="883"/>
        <end position="928"/>
    </location>
</feature>
<feature type="region of interest" description="Disordered" evidence="3">
    <location>
        <begin position="546"/>
        <end position="650"/>
    </location>
</feature>
<dbReference type="GO" id="GO:0006900">
    <property type="term" value="P:vesicle budding from membrane"/>
    <property type="evidence" value="ECO:0007669"/>
    <property type="project" value="TreeGrafter"/>
</dbReference>
<sequence>MSSFDKTVKLACKPKAAPPKAKYIDPIIAATYSEDGAIHDVCKALSPRLREPNAIVVFKALIVLHTMIRNGATDNVLSYLSSEDVLKLRGVNNAHWDGYEAPRNLQNYATYLDTRIRTYKDLKHDPIRVQSESNRDVRAESAVGAPKPSNGPQRSKTIMGRKLRSMTVEKGLLRETKAVQRTMIALLECRFYQDSLEEELNITALRMLVKDLIILFQALNEGVINVLEHYFEMSHVDAESALTIYRNFCKQTEKVVEFLTIARKLQNLLNVPIPNLKHAPVSLVTALEEYLNDPNFEQNRIEYKTTKELADKNAKEGRSLAKRSNNASPAPAKSSDPQPSSSSNPPPKENQALVDFFSSIEGEQTNMFASQGNIQVVPQQQPFQQMQQPPVNPFVARQSMMMTGAFPQQTLVAQPTGFIQPQHTAFPSISFQNQGIQPMPTGMGQSQHPQFSSFLQPQVPQQTGFLQPQATGVNPFRQSMLLPQTTGMSAFNTGLLPNSNQSFGSSANFAIPQPTGAPQNMQATPFGAPSMANVASSPPANMSLNTPSQSIPQRPASTPLAGSGNAFGAAKPVVSHQTGSRNPFGVPQESPPPVPKVPTLQELSFGKPFGNFGIQPSTQSPLTQQGLPGTTTSPFGALSQATSTSSDTSGMSNIASSFTFGNNLSSDSSQSNAGPTGTSTLLPQFTSTSAFSSQPTGASTATSTFSSAFSSITASTASSVPSLQPQTTSFSGLKPFKPTSSFGASLLESLPPIPQSGATTPNEQPSAAATQPTGSGFNFSGLGASPATSSTSATGPSFGSLGLPSTTSTTPSFGGLSSPATGATSGIGALNSQPTGIGGLSNFGSSLGVGLRPQMTGGGAANPFRASMFSTSSPSFGGPVPSLPTTQFSSGLNTNPTGFTPSGASLFQSSVADPSKQQQQHNGVASLI</sequence>
<dbReference type="GO" id="GO:0048268">
    <property type="term" value="P:clathrin coat assembly"/>
    <property type="evidence" value="ECO:0007669"/>
    <property type="project" value="InterPro"/>
</dbReference>
<feature type="compositionally biased region" description="Polar residues" evidence="3">
    <location>
        <begin position="546"/>
        <end position="556"/>
    </location>
</feature>
<dbReference type="GO" id="GO:0005546">
    <property type="term" value="F:phosphatidylinositol-4,5-bisphosphate binding"/>
    <property type="evidence" value="ECO:0007669"/>
    <property type="project" value="TreeGrafter"/>
</dbReference>
<feature type="domain" description="ENTH" evidence="4">
    <location>
        <begin position="1"/>
        <end position="126"/>
    </location>
</feature>
<feature type="compositionally biased region" description="Polar residues" evidence="3">
    <location>
        <begin position="614"/>
        <end position="650"/>
    </location>
</feature>
<dbReference type="EMBL" id="NBII01000004">
    <property type="protein sequence ID" value="PAV19654.1"/>
    <property type="molecule type" value="Genomic_DNA"/>
</dbReference>
<dbReference type="PROSITE" id="PS50942">
    <property type="entry name" value="ENTH"/>
    <property type="match status" value="1"/>
</dbReference>
<keyword evidence="6" id="KW-1185">Reference proteome</keyword>
<dbReference type="FunFam" id="1.25.40.90:FF:000036">
    <property type="entry name" value="Unplaced genomic scaffold supercont1.4, whole genome shotgun sequence"/>
    <property type="match status" value="1"/>
</dbReference>
<comment type="subcellular location">
    <subcellularLocation>
        <location evidence="1">Cytoplasm</location>
    </subcellularLocation>
</comment>